<evidence type="ECO:0000313" key="3">
    <source>
        <dbReference type="Proteomes" id="UP001479436"/>
    </source>
</evidence>
<dbReference type="Proteomes" id="UP001479436">
    <property type="component" value="Unassembled WGS sequence"/>
</dbReference>
<feature type="transmembrane region" description="Helical" evidence="1">
    <location>
        <begin position="131"/>
        <end position="154"/>
    </location>
</feature>
<name>A0ABR2WIR6_9FUNG</name>
<evidence type="ECO:0000256" key="1">
    <source>
        <dbReference type="SAM" id="Phobius"/>
    </source>
</evidence>
<dbReference type="EMBL" id="JASJQH010001433">
    <property type="protein sequence ID" value="KAK9761341.1"/>
    <property type="molecule type" value="Genomic_DNA"/>
</dbReference>
<comment type="caution">
    <text evidence="2">The sequence shown here is derived from an EMBL/GenBank/DDBJ whole genome shotgun (WGS) entry which is preliminary data.</text>
</comment>
<feature type="transmembrane region" description="Helical" evidence="1">
    <location>
        <begin position="262"/>
        <end position="280"/>
    </location>
</feature>
<sequence>MFSDPYTFLGETTKSDYSIESEWEEYFHNQLLVSNGTLIVYSFVAILFVTGIWSILKLNFISQPRPMATLCLASCVFGFSGSIVIIVYYFFFDIDCIARNAFSLVLFQLSASCTDLVLLMRAYVVNGKRKALLYVGITLCASKYIPFCFVLARLQSSLSEVLHVCEYVNLPFELNYVMGIDLVANFFFCLVFIFAIRKHINLIKTEIEPTLFQTDLSQKIKAYYRIVKKSIHFFIVSTVTMFIVVLMTLLTNNNITNTILPYYLGMALASRFLTNAVVAFRAESRPSASKFIHNSAEPTLGTAGELSSEMTSVVVPDAGELDCIANEPKL</sequence>
<feature type="transmembrane region" description="Helical" evidence="1">
    <location>
        <begin position="231"/>
        <end position="250"/>
    </location>
</feature>
<keyword evidence="1" id="KW-1133">Transmembrane helix</keyword>
<evidence type="ECO:0000313" key="2">
    <source>
        <dbReference type="EMBL" id="KAK9761341.1"/>
    </source>
</evidence>
<protein>
    <recommendedName>
        <fullName evidence="4">G-protein coupled receptors family 1 profile domain-containing protein</fullName>
    </recommendedName>
</protein>
<feature type="transmembrane region" description="Helical" evidence="1">
    <location>
        <begin position="38"/>
        <end position="56"/>
    </location>
</feature>
<feature type="transmembrane region" description="Helical" evidence="1">
    <location>
        <begin position="174"/>
        <end position="196"/>
    </location>
</feature>
<organism evidence="2 3">
    <name type="scientific">Basidiobolus ranarum</name>
    <dbReference type="NCBI Taxonomy" id="34480"/>
    <lineage>
        <taxon>Eukaryota</taxon>
        <taxon>Fungi</taxon>
        <taxon>Fungi incertae sedis</taxon>
        <taxon>Zoopagomycota</taxon>
        <taxon>Entomophthoromycotina</taxon>
        <taxon>Basidiobolomycetes</taxon>
        <taxon>Basidiobolales</taxon>
        <taxon>Basidiobolaceae</taxon>
        <taxon>Basidiobolus</taxon>
    </lineage>
</organism>
<feature type="transmembrane region" description="Helical" evidence="1">
    <location>
        <begin position="97"/>
        <end position="119"/>
    </location>
</feature>
<accession>A0ABR2WIR6</accession>
<feature type="transmembrane region" description="Helical" evidence="1">
    <location>
        <begin position="68"/>
        <end position="91"/>
    </location>
</feature>
<keyword evidence="1" id="KW-0472">Membrane</keyword>
<proteinExistence type="predicted"/>
<keyword evidence="3" id="KW-1185">Reference proteome</keyword>
<gene>
    <name evidence="2" type="ORF">K7432_013827</name>
</gene>
<keyword evidence="1" id="KW-0812">Transmembrane</keyword>
<evidence type="ECO:0008006" key="4">
    <source>
        <dbReference type="Google" id="ProtNLM"/>
    </source>
</evidence>
<reference evidence="2 3" key="1">
    <citation type="submission" date="2023-04" db="EMBL/GenBank/DDBJ databases">
        <title>Genome of Basidiobolus ranarum AG-B5.</title>
        <authorList>
            <person name="Stajich J.E."/>
            <person name="Carter-House D."/>
            <person name="Gryganskyi A."/>
        </authorList>
    </citation>
    <scope>NUCLEOTIDE SEQUENCE [LARGE SCALE GENOMIC DNA]</scope>
    <source>
        <strain evidence="2 3">AG-B5</strain>
    </source>
</reference>